<dbReference type="PANTHER" id="PTHR38731">
    <property type="entry name" value="LIPL45-RELATED LIPOPROTEIN-RELATED"/>
    <property type="match status" value="1"/>
</dbReference>
<accession>K0C6P0</accession>
<dbReference type="CDD" id="cd00118">
    <property type="entry name" value="LysM"/>
    <property type="match status" value="1"/>
</dbReference>
<feature type="chain" id="PRO_5003831371" evidence="1">
    <location>
        <begin position="26"/>
        <end position="345"/>
    </location>
</feature>
<dbReference type="InterPro" id="IPR006860">
    <property type="entry name" value="FecR"/>
</dbReference>
<feature type="domain" description="LysM" evidence="2">
    <location>
        <begin position="39"/>
        <end position="86"/>
    </location>
</feature>
<gene>
    <name evidence="3" type="ordered locus">B5T_00875</name>
</gene>
<evidence type="ECO:0000313" key="4">
    <source>
        <dbReference type="Proteomes" id="UP000006286"/>
    </source>
</evidence>
<feature type="signal peptide" evidence="1">
    <location>
        <begin position="1"/>
        <end position="25"/>
    </location>
</feature>
<reference evidence="3 4" key="1">
    <citation type="journal article" date="2012" name="J. Bacteriol.">
        <title>Complete genome sequence of Alcanivorax dieselolei type strain B5.</title>
        <authorList>
            <person name="Lai Q."/>
            <person name="Li W."/>
            <person name="Shao Z."/>
        </authorList>
    </citation>
    <scope>NUCLEOTIDE SEQUENCE [LARGE SCALE GENOMIC DNA]</scope>
    <source>
        <strain evidence="4">DSM 16502 / CGMCC 1.3690 / B-5</strain>
    </source>
</reference>
<dbReference type="InterPro" id="IPR036779">
    <property type="entry name" value="LysM_dom_sf"/>
</dbReference>
<dbReference type="Proteomes" id="UP000006286">
    <property type="component" value="Chromosome"/>
</dbReference>
<dbReference type="eggNOG" id="COG4254">
    <property type="taxonomic scope" value="Bacteria"/>
</dbReference>
<dbReference type="Pfam" id="PF01476">
    <property type="entry name" value="LysM"/>
    <property type="match status" value="1"/>
</dbReference>
<dbReference type="PROSITE" id="PS51782">
    <property type="entry name" value="LYSM"/>
    <property type="match status" value="1"/>
</dbReference>
<protein>
    <submittedName>
        <fullName evidence="3">Peptidoglycan-binding LysM</fullName>
    </submittedName>
</protein>
<dbReference type="KEGG" id="adi:B5T_00875"/>
<dbReference type="RefSeq" id="WP_014993240.1">
    <property type="nucleotide sequence ID" value="NC_018691.1"/>
</dbReference>
<dbReference type="Gene3D" id="3.10.350.10">
    <property type="entry name" value="LysM domain"/>
    <property type="match status" value="1"/>
</dbReference>
<dbReference type="Pfam" id="PF04773">
    <property type="entry name" value="FecR"/>
    <property type="match status" value="1"/>
</dbReference>
<keyword evidence="1" id="KW-0732">Signal</keyword>
<evidence type="ECO:0000259" key="2">
    <source>
        <dbReference type="PROSITE" id="PS51782"/>
    </source>
</evidence>
<evidence type="ECO:0000313" key="3">
    <source>
        <dbReference type="EMBL" id="AFT69159.1"/>
    </source>
</evidence>
<dbReference type="HOGENOM" id="CLU_036396_0_0_6"/>
<dbReference type="InterPro" id="IPR018392">
    <property type="entry name" value="LysM"/>
</dbReference>
<dbReference type="PATRIC" id="fig|930169.3.peg.860"/>
<keyword evidence="4" id="KW-1185">Reference proteome</keyword>
<dbReference type="OrthoDB" id="9813091at2"/>
<organism evidence="3 4">
    <name type="scientific">Alcanivorax dieselolei (strain DSM 16502 / CGMCC 1.3690 / MCCC 1A00001 / B-5)</name>
    <name type="common">Alloalcanivorax dieselolei</name>
    <dbReference type="NCBI Taxonomy" id="930169"/>
    <lineage>
        <taxon>Bacteria</taxon>
        <taxon>Pseudomonadati</taxon>
        <taxon>Pseudomonadota</taxon>
        <taxon>Gammaproteobacteria</taxon>
        <taxon>Oceanospirillales</taxon>
        <taxon>Alcanivoracaceae</taxon>
        <taxon>Alloalcanivorax</taxon>
    </lineage>
</organism>
<dbReference type="PANTHER" id="PTHR38731:SF1">
    <property type="entry name" value="FECR PROTEIN DOMAIN-CONTAINING PROTEIN"/>
    <property type="match status" value="1"/>
</dbReference>
<sequence>MQGVIQNGVIGGLLGGLLFTSTAMAAQPPAEAESPPSPGYHIVRPGDTLWDIAESYLGDARAWRRVRDLNHLSDPYHLQPDTKLILEENSPLSIDVLHLEGEVWAEDVGGNRRPLLTGMQLDASQSVVTGPFAFVSLRLEDGSQVVLPSSSRIRFVKERERGVVRVRLERGAVESKVTSRPGEEHYQVETPVGIIGVRGTHFRVREQAGGATTSVLRGAVAISHDGRSQGRVREGEGGRLDSRGRLTRAALLPAPTLLPDWRGAGGVLHARVKSLPGAVQYRLQMSRDSDFIELVREAVSDNGEFKVEDVPAGAYHVRLSAVDANGIEGREAHHVFFLRGVGAHR</sequence>
<proteinExistence type="predicted"/>
<dbReference type="SMART" id="SM00257">
    <property type="entry name" value="LysM"/>
    <property type="match status" value="1"/>
</dbReference>
<name>K0C6P0_ALCDB</name>
<dbReference type="STRING" id="930169.B5T_00875"/>
<dbReference type="SUPFAM" id="SSF54106">
    <property type="entry name" value="LysM domain"/>
    <property type="match status" value="1"/>
</dbReference>
<dbReference type="EMBL" id="CP003466">
    <property type="protein sequence ID" value="AFT69159.1"/>
    <property type="molecule type" value="Genomic_DNA"/>
</dbReference>
<evidence type="ECO:0000256" key="1">
    <source>
        <dbReference type="SAM" id="SignalP"/>
    </source>
</evidence>
<dbReference type="Gene3D" id="2.60.120.1440">
    <property type="match status" value="1"/>
</dbReference>
<dbReference type="AlphaFoldDB" id="K0C6P0"/>